<protein>
    <submittedName>
        <fullName evidence="3">Unannotated protein</fullName>
    </submittedName>
</protein>
<feature type="domain" description="HTH tetR-type" evidence="2">
    <location>
        <begin position="14"/>
        <end position="74"/>
    </location>
</feature>
<accession>A0A6J6BYJ2</accession>
<dbReference type="SUPFAM" id="SSF46689">
    <property type="entry name" value="Homeodomain-like"/>
    <property type="match status" value="1"/>
</dbReference>
<evidence type="ECO:0000259" key="2">
    <source>
        <dbReference type="PROSITE" id="PS50977"/>
    </source>
</evidence>
<dbReference type="PANTHER" id="PTHR30055">
    <property type="entry name" value="HTH-TYPE TRANSCRIPTIONAL REGULATOR RUTR"/>
    <property type="match status" value="1"/>
</dbReference>
<dbReference type="GO" id="GO:0003700">
    <property type="term" value="F:DNA-binding transcription factor activity"/>
    <property type="evidence" value="ECO:0007669"/>
    <property type="project" value="TreeGrafter"/>
</dbReference>
<organism evidence="3">
    <name type="scientific">freshwater metagenome</name>
    <dbReference type="NCBI Taxonomy" id="449393"/>
    <lineage>
        <taxon>unclassified sequences</taxon>
        <taxon>metagenomes</taxon>
        <taxon>ecological metagenomes</taxon>
    </lineage>
</organism>
<dbReference type="InterPro" id="IPR009057">
    <property type="entry name" value="Homeodomain-like_sf"/>
</dbReference>
<dbReference type="GO" id="GO:0000976">
    <property type="term" value="F:transcription cis-regulatory region binding"/>
    <property type="evidence" value="ECO:0007669"/>
    <property type="project" value="TreeGrafter"/>
</dbReference>
<dbReference type="InterPro" id="IPR001647">
    <property type="entry name" value="HTH_TetR"/>
</dbReference>
<dbReference type="Pfam" id="PF00440">
    <property type="entry name" value="TetR_N"/>
    <property type="match status" value="1"/>
</dbReference>
<dbReference type="PRINTS" id="PR00455">
    <property type="entry name" value="HTHTETR"/>
</dbReference>
<dbReference type="AlphaFoldDB" id="A0A6J6BYJ2"/>
<proteinExistence type="predicted"/>
<gene>
    <name evidence="3" type="ORF">UFOPK1446_00591</name>
</gene>
<keyword evidence="1" id="KW-0238">DNA-binding</keyword>
<evidence type="ECO:0000313" key="3">
    <source>
        <dbReference type="EMBL" id="CAB4544261.1"/>
    </source>
</evidence>
<dbReference type="Gene3D" id="1.10.357.10">
    <property type="entry name" value="Tetracycline Repressor, domain 2"/>
    <property type="match status" value="1"/>
</dbReference>
<dbReference type="EMBL" id="CAEZSO010000103">
    <property type="protein sequence ID" value="CAB4544261.1"/>
    <property type="molecule type" value="Genomic_DNA"/>
</dbReference>
<dbReference type="InterPro" id="IPR050109">
    <property type="entry name" value="HTH-type_TetR-like_transc_reg"/>
</dbReference>
<dbReference type="PROSITE" id="PS50977">
    <property type="entry name" value="HTH_TETR_2"/>
    <property type="match status" value="1"/>
</dbReference>
<name>A0A6J6BYJ2_9ZZZZ</name>
<dbReference type="PANTHER" id="PTHR30055:SF226">
    <property type="entry name" value="HTH-TYPE TRANSCRIPTIONAL REGULATOR PKSA"/>
    <property type="match status" value="1"/>
</dbReference>
<evidence type="ECO:0000256" key="1">
    <source>
        <dbReference type="ARBA" id="ARBA00023125"/>
    </source>
</evidence>
<reference evidence="3" key="1">
    <citation type="submission" date="2020-05" db="EMBL/GenBank/DDBJ databases">
        <authorList>
            <person name="Chiriac C."/>
            <person name="Salcher M."/>
            <person name="Ghai R."/>
            <person name="Kavagutti S V."/>
        </authorList>
    </citation>
    <scope>NUCLEOTIDE SEQUENCE</scope>
</reference>
<sequence>MPRISAPTLVEHRAKQRAALLNAVEDLVVETGSSNFTMASVATRAGLARSSVYEYFDSPNALFAGTVIDRMQRWTGDLESQVAMSGPPAERIEKFIRLNLELASQQVHRFGRIIRSAEMPPECSDALNAMHRELLKPLIDAIDEAGIKDAAHQGDFVNGVIHTAISRIDAGAEREAEAQAAVAFALKALGLS</sequence>